<proteinExistence type="predicted"/>
<keyword evidence="3" id="KW-1185">Reference proteome</keyword>
<name>A0ABN7V321_GIGMA</name>
<feature type="region of interest" description="Disordered" evidence="1">
    <location>
        <begin position="87"/>
        <end position="122"/>
    </location>
</feature>
<gene>
    <name evidence="2" type="ORF">GMARGA_LOCUS13781</name>
</gene>
<protein>
    <submittedName>
        <fullName evidence="2">45367_t:CDS:1</fullName>
    </submittedName>
</protein>
<feature type="compositionally biased region" description="Polar residues" evidence="1">
    <location>
        <begin position="216"/>
        <end position="232"/>
    </location>
</feature>
<sequence length="232" mass="26340">TQVMTVQVTEKNKEGACPHTNKKRKAEESEEREKNRKMLKHKKETSLNILVEVNKANKNILLQQTEQTEMDFHTQLAEALVIDNKDTSKHDDSDNLKDITNATNSWVTPSTSSTSTNEKIKNVHEPNLYSDHKHEDMQTDAVLCEIQTKSNEVAINKKNIYDEKENTHYENVGTPTTSSTCPDEEMVSEPSNPLRDELLDLYGMADNKKNLPPVTVENNTSVEDLQPSMLSQ</sequence>
<feature type="non-terminal residue" evidence="2">
    <location>
        <position position="1"/>
    </location>
</feature>
<evidence type="ECO:0000256" key="1">
    <source>
        <dbReference type="SAM" id="MobiDB-lite"/>
    </source>
</evidence>
<comment type="caution">
    <text evidence="2">The sequence shown here is derived from an EMBL/GenBank/DDBJ whole genome shotgun (WGS) entry which is preliminary data.</text>
</comment>
<reference evidence="2 3" key="1">
    <citation type="submission" date="2021-06" db="EMBL/GenBank/DDBJ databases">
        <authorList>
            <person name="Kallberg Y."/>
            <person name="Tangrot J."/>
            <person name="Rosling A."/>
        </authorList>
    </citation>
    <scope>NUCLEOTIDE SEQUENCE [LARGE SCALE GENOMIC DNA]</scope>
    <source>
        <strain evidence="2 3">120-4 pot B 10/14</strain>
    </source>
</reference>
<feature type="region of interest" description="Disordered" evidence="1">
    <location>
        <begin position="167"/>
        <end position="193"/>
    </location>
</feature>
<organism evidence="2 3">
    <name type="scientific">Gigaspora margarita</name>
    <dbReference type="NCBI Taxonomy" id="4874"/>
    <lineage>
        <taxon>Eukaryota</taxon>
        <taxon>Fungi</taxon>
        <taxon>Fungi incertae sedis</taxon>
        <taxon>Mucoromycota</taxon>
        <taxon>Glomeromycotina</taxon>
        <taxon>Glomeromycetes</taxon>
        <taxon>Diversisporales</taxon>
        <taxon>Gigasporaceae</taxon>
        <taxon>Gigaspora</taxon>
    </lineage>
</organism>
<evidence type="ECO:0000313" key="3">
    <source>
        <dbReference type="Proteomes" id="UP000789901"/>
    </source>
</evidence>
<feature type="region of interest" description="Disordered" evidence="1">
    <location>
        <begin position="205"/>
        <end position="232"/>
    </location>
</feature>
<feature type="compositionally biased region" description="Low complexity" evidence="1">
    <location>
        <begin position="103"/>
        <end position="116"/>
    </location>
</feature>
<evidence type="ECO:0000313" key="2">
    <source>
        <dbReference type="EMBL" id="CAG8724211.1"/>
    </source>
</evidence>
<feature type="compositionally biased region" description="Basic and acidic residues" evidence="1">
    <location>
        <begin position="25"/>
        <end position="36"/>
    </location>
</feature>
<dbReference type="Proteomes" id="UP000789901">
    <property type="component" value="Unassembled WGS sequence"/>
</dbReference>
<feature type="compositionally biased region" description="Basic and acidic residues" evidence="1">
    <location>
        <begin position="87"/>
        <end position="97"/>
    </location>
</feature>
<dbReference type="EMBL" id="CAJVQB010008881">
    <property type="protein sequence ID" value="CAG8724211.1"/>
    <property type="molecule type" value="Genomic_DNA"/>
</dbReference>
<accession>A0ABN7V321</accession>
<feature type="region of interest" description="Disordered" evidence="1">
    <location>
        <begin position="1"/>
        <end position="41"/>
    </location>
</feature>